<keyword evidence="5" id="KW-1185">Reference proteome</keyword>
<evidence type="ECO:0000256" key="1">
    <source>
        <dbReference type="ARBA" id="ARBA00006987"/>
    </source>
</evidence>
<gene>
    <name evidence="4" type="ORF">FQP86_10135</name>
</gene>
<dbReference type="EMBL" id="VNFH01000006">
    <property type="protein sequence ID" value="TVU70148.1"/>
    <property type="molecule type" value="Genomic_DNA"/>
</dbReference>
<evidence type="ECO:0000256" key="2">
    <source>
        <dbReference type="SAM" id="MobiDB-lite"/>
    </source>
</evidence>
<dbReference type="OrthoDB" id="9780943at2"/>
<reference evidence="4 5" key="1">
    <citation type="submission" date="2019-07" db="EMBL/GenBank/DDBJ databases">
        <title>Diversity of Bacteria from Kongsfjorden, Arctic.</title>
        <authorList>
            <person name="Yu Y."/>
        </authorList>
    </citation>
    <scope>NUCLEOTIDE SEQUENCE [LARGE SCALE GENOMIC DNA]</scope>
    <source>
        <strain evidence="4 5">SM1923</strain>
    </source>
</reference>
<dbReference type="Gene3D" id="3.40.190.10">
    <property type="entry name" value="Periplasmic binding protein-like II"/>
    <property type="match status" value="1"/>
</dbReference>
<dbReference type="AlphaFoldDB" id="A0A558HM48"/>
<comment type="caution">
    <text evidence="4">The sequence shown here is derived from an EMBL/GenBank/DDBJ whole genome shotgun (WGS) entry which is preliminary data.</text>
</comment>
<keyword evidence="3" id="KW-0732">Signal</keyword>
<feature type="signal peptide" evidence="3">
    <location>
        <begin position="1"/>
        <end position="47"/>
    </location>
</feature>
<feature type="region of interest" description="Disordered" evidence="2">
    <location>
        <begin position="1"/>
        <end position="23"/>
    </location>
</feature>
<sequence length="384" mass="41928">MFSTVSTREHHATPSRRHSLKHHARTTAMAVMLPMIGLLPLSSAAHAASDVPDTLTWTVPFGVGGGTDVWARFMSNWVTKDLPGHPAVVIDNVPGGGSISGVNLFSKRAGNGGDEMLVTSASTQYPAMLRDRRVRYDYADWEPIFAAPTGGVVYASSSLGKDSASALKALSSQEVKFAGQNPTGLEMPVLMAFDLLGFKVDPVFGMKSRGEGRLAFERGEVALDFQTTSAFKSNVTPLVDAGQAIPLFSLGMMNDEGHIERDASFPALPTFSELYLAQEGHSRDDEAYQIFHKFFASGYAMQKMLLVPKDIDPELLEQYRQAARDLAKDPEFLKEAAVKVGPYGLMVGKAAAAQLHSAMQLTEAQHAWVKNWLMERHNIRLQSR</sequence>
<dbReference type="PANTHER" id="PTHR42928">
    <property type="entry name" value="TRICARBOXYLATE-BINDING PROTEIN"/>
    <property type="match status" value="1"/>
</dbReference>
<dbReference type="STRING" id="553385.GCA_000591415_02339"/>
<dbReference type="InterPro" id="IPR042100">
    <property type="entry name" value="Bug_dom1"/>
</dbReference>
<feature type="chain" id="PRO_5021854406" evidence="3">
    <location>
        <begin position="48"/>
        <end position="384"/>
    </location>
</feature>
<dbReference type="InterPro" id="IPR005064">
    <property type="entry name" value="BUG"/>
</dbReference>
<dbReference type="RefSeq" id="WP_024952347.1">
    <property type="nucleotide sequence ID" value="NZ_CAWOWR010000116.1"/>
</dbReference>
<protein>
    <submittedName>
        <fullName evidence="4">Tricarboxylate transporter</fullName>
    </submittedName>
</protein>
<dbReference type="SUPFAM" id="SSF158622">
    <property type="entry name" value="YheA/YmcA-like"/>
    <property type="match status" value="1"/>
</dbReference>
<dbReference type="InterPro" id="IPR023378">
    <property type="entry name" value="YheA/YmcA-like_dom_sf"/>
</dbReference>
<feature type="compositionally biased region" description="Basic residues" evidence="2">
    <location>
        <begin position="13"/>
        <end position="23"/>
    </location>
</feature>
<evidence type="ECO:0000313" key="5">
    <source>
        <dbReference type="Proteomes" id="UP000319941"/>
    </source>
</evidence>
<dbReference type="Proteomes" id="UP000319941">
    <property type="component" value="Unassembled WGS sequence"/>
</dbReference>
<accession>A0A558HM48</accession>
<evidence type="ECO:0000313" key="4">
    <source>
        <dbReference type="EMBL" id="TVU70148.1"/>
    </source>
</evidence>
<comment type="similarity">
    <text evidence="1">Belongs to the UPF0065 (bug) family.</text>
</comment>
<dbReference type="Gene3D" id="3.40.190.150">
    <property type="entry name" value="Bordetella uptake gene, domain 1"/>
    <property type="match status" value="1"/>
</dbReference>
<name>A0A558HM48_9GAMM</name>
<dbReference type="PANTHER" id="PTHR42928:SF3">
    <property type="entry name" value="UPF0065 PROTEIN YFLP"/>
    <property type="match status" value="1"/>
</dbReference>
<evidence type="ECO:0000256" key="3">
    <source>
        <dbReference type="SAM" id="SignalP"/>
    </source>
</evidence>
<organism evidence="4 5">
    <name type="scientific">Cobetia crustatorum</name>
    <dbReference type="NCBI Taxonomy" id="553385"/>
    <lineage>
        <taxon>Bacteria</taxon>
        <taxon>Pseudomonadati</taxon>
        <taxon>Pseudomonadota</taxon>
        <taxon>Gammaproteobacteria</taxon>
        <taxon>Oceanospirillales</taxon>
        <taxon>Halomonadaceae</taxon>
        <taxon>Cobetia</taxon>
    </lineage>
</organism>
<proteinExistence type="inferred from homology"/>